<dbReference type="SUPFAM" id="SSF53474">
    <property type="entry name" value="alpha/beta-Hydrolases"/>
    <property type="match status" value="1"/>
</dbReference>
<proteinExistence type="predicted"/>
<keyword evidence="4" id="KW-1185">Reference proteome</keyword>
<dbReference type="InterPro" id="IPR005152">
    <property type="entry name" value="Lipase_secreted"/>
</dbReference>
<feature type="signal peptide" evidence="2">
    <location>
        <begin position="1"/>
        <end position="18"/>
    </location>
</feature>
<protein>
    <recommendedName>
        <fullName evidence="5">Lipase</fullName>
    </recommendedName>
</protein>
<dbReference type="EMBL" id="MKQR01000025">
    <property type="protein sequence ID" value="OLR91343.1"/>
    <property type="molecule type" value="Genomic_DNA"/>
</dbReference>
<dbReference type="PANTHER" id="PTHR34853:SF1">
    <property type="entry name" value="LIPASE 5"/>
    <property type="match status" value="1"/>
</dbReference>
<dbReference type="Gene3D" id="2.60.40.10">
    <property type="entry name" value="Immunoglobulins"/>
    <property type="match status" value="1"/>
</dbReference>
<evidence type="ECO:0000313" key="4">
    <source>
        <dbReference type="Proteomes" id="UP000186040"/>
    </source>
</evidence>
<dbReference type="STRING" id="1193682.BJP25_27145"/>
<evidence type="ECO:0000313" key="3">
    <source>
        <dbReference type="EMBL" id="OLR91343.1"/>
    </source>
</evidence>
<feature type="region of interest" description="Disordered" evidence="1">
    <location>
        <begin position="361"/>
        <end position="382"/>
    </location>
</feature>
<dbReference type="PANTHER" id="PTHR34853">
    <property type="match status" value="1"/>
</dbReference>
<dbReference type="GO" id="GO:0004806">
    <property type="term" value="F:triacylglycerol lipase activity"/>
    <property type="evidence" value="ECO:0007669"/>
    <property type="project" value="InterPro"/>
</dbReference>
<dbReference type="AlphaFoldDB" id="A0A1Q9LH44"/>
<evidence type="ECO:0000256" key="2">
    <source>
        <dbReference type="SAM" id="SignalP"/>
    </source>
</evidence>
<dbReference type="Pfam" id="PF03583">
    <property type="entry name" value="LIP"/>
    <property type="match status" value="1"/>
</dbReference>
<dbReference type="InterPro" id="IPR013783">
    <property type="entry name" value="Ig-like_fold"/>
</dbReference>
<evidence type="ECO:0000256" key="1">
    <source>
        <dbReference type="SAM" id="MobiDB-lite"/>
    </source>
</evidence>
<organism evidence="3 4">
    <name type="scientific">Actinokineospora bangkokensis</name>
    <dbReference type="NCBI Taxonomy" id="1193682"/>
    <lineage>
        <taxon>Bacteria</taxon>
        <taxon>Bacillati</taxon>
        <taxon>Actinomycetota</taxon>
        <taxon>Actinomycetes</taxon>
        <taxon>Pseudonocardiales</taxon>
        <taxon>Pseudonocardiaceae</taxon>
        <taxon>Actinokineospora</taxon>
    </lineage>
</organism>
<sequence>MAAVLGAGTAALLPQATAAGGPGSLVDSAPLSALPQGAGSGYSIHYTSTGVGGAPTEVSGVVYLPTGTPPPGGWRVLSWAHGTTGLGDACAPSRLGPDGYLAGWLKAGYAVVATDYAGLGTPGDHPYLDGKVAAHGVIDAVRAGRELRPGELSSRWVVAGQSQGGHAAVFTGHEAAGYAPELDFLGTIGHGVPSNLSYFVSLIGPTFPPNLVGTGTKTLVAYILAGLRAAVPSFPLDDYLTQQGKDVVSKAAVLCGGELGALMAQTDLATLFTKNLGTEFQQAWGSVFDVPVTGYDKPLFIAQGTNDGTVPASLTQQLVDALKANGQPLTYKTYPSDHGGTPGAALTDALAFADGLFAAAPPTTTPPTTPPTTTPPTTTPPQVVTAKVRADRQPDANGWYTKPFTATWYVDAADPQCTATTYGGPDTATGSLEGDCPNPGGGRTAKAPFAFRYDGTAPTAALASNGFVRSVTGSAGDATSGVASVQLTVTELLGKKTTVTATCAPGCASWTAPGVRGLVSVSATAVDAAGNRSAATPARWLLVY</sequence>
<comment type="caution">
    <text evidence="3">The sequence shown here is derived from an EMBL/GenBank/DDBJ whole genome shotgun (WGS) entry which is preliminary data.</text>
</comment>
<reference evidence="3 4" key="1">
    <citation type="submission" date="2016-10" db="EMBL/GenBank/DDBJ databases">
        <title>The Draft Genome Sequence of Actinokineospora bangkokensis 44EHWT reveals the biosynthetic pathway of antifungal compounds Thailandins with unusual extender unit butylmalonyl-CoA.</title>
        <authorList>
            <person name="Greule A."/>
            <person name="Intra B."/>
            <person name="Flemming S."/>
            <person name="Rommel M.G."/>
            <person name="Panbangred W."/>
            <person name="Bechthold A."/>
        </authorList>
    </citation>
    <scope>NUCLEOTIDE SEQUENCE [LARGE SCALE GENOMIC DNA]</scope>
    <source>
        <strain evidence="3 4">44EHW</strain>
    </source>
</reference>
<name>A0A1Q9LH44_9PSEU</name>
<dbReference type="GO" id="GO:0005975">
    <property type="term" value="P:carbohydrate metabolic process"/>
    <property type="evidence" value="ECO:0007669"/>
    <property type="project" value="UniProtKB-ARBA"/>
</dbReference>
<feature type="compositionally biased region" description="Pro residues" evidence="1">
    <location>
        <begin position="363"/>
        <end position="379"/>
    </location>
</feature>
<dbReference type="Proteomes" id="UP000186040">
    <property type="component" value="Unassembled WGS sequence"/>
</dbReference>
<evidence type="ECO:0008006" key="5">
    <source>
        <dbReference type="Google" id="ProtNLM"/>
    </source>
</evidence>
<gene>
    <name evidence="3" type="ORF">BJP25_27145</name>
</gene>
<feature type="chain" id="PRO_5039539641" description="Lipase" evidence="2">
    <location>
        <begin position="19"/>
        <end position="544"/>
    </location>
</feature>
<keyword evidence="2" id="KW-0732">Signal</keyword>
<dbReference type="GO" id="GO:0016042">
    <property type="term" value="P:lipid catabolic process"/>
    <property type="evidence" value="ECO:0007669"/>
    <property type="project" value="InterPro"/>
</dbReference>
<dbReference type="Gene3D" id="3.40.50.1820">
    <property type="entry name" value="alpha/beta hydrolase"/>
    <property type="match status" value="2"/>
</dbReference>
<dbReference type="InterPro" id="IPR029058">
    <property type="entry name" value="AB_hydrolase_fold"/>
</dbReference>
<accession>A0A1Q9LH44</accession>